<keyword evidence="6 7" id="KW-0472">Membrane</keyword>
<keyword evidence="3" id="KW-1003">Cell membrane</keyword>
<evidence type="ECO:0000256" key="4">
    <source>
        <dbReference type="ARBA" id="ARBA00022692"/>
    </source>
</evidence>
<keyword evidence="2 7" id="KW-0813">Transport</keyword>
<organism evidence="9 10">
    <name type="scientific">Sulfobacillus benefaciens</name>
    <dbReference type="NCBI Taxonomy" id="453960"/>
    <lineage>
        <taxon>Bacteria</taxon>
        <taxon>Bacillati</taxon>
        <taxon>Bacillota</taxon>
        <taxon>Clostridia</taxon>
        <taxon>Eubacteriales</taxon>
        <taxon>Clostridiales Family XVII. Incertae Sedis</taxon>
        <taxon>Sulfobacillus</taxon>
    </lineage>
</organism>
<feature type="transmembrane region" description="Helical" evidence="7">
    <location>
        <begin position="224"/>
        <end position="246"/>
    </location>
</feature>
<dbReference type="CDD" id="cd06261">
    <property type="entry name" value="TM_PBP2"/>
    <property type="match status" value="1"/>
</dbReference>
<reference evidence="9 10" key="1">
    <citation type="journal article" date="2014" name="BMC Genomics">
        <title>Comparison of environmental and isolate Sulfobacillus genomes reveals diverse carbon, sulfur, nitrogen, and hydrogen metabolisms.</title>
        <authorList>
            <person name="Justice N.B."/>
            <person name="Norman A."/>
            <person name="Brown C.T."/>
            <person name="Singh A."/>
            <person name="Thomas B.C."/>
            <person name="Banfield J.F."/>
        </authorList>
    </citation>
    <scope>NUCLEOTIDE SEQUENCE [LARGE SCALE GENOMIC DNA]</scope>
    <source>
        <strain evidence="9">AMDSBA4</strain>
    </source>
</reference>
<dbReference type="InterPro" id="IPR000515">
    <property type="entry name" value="MetI-like"/>
</dbReference>
<keyword evidence="5 7" id="KW-1133">Transmembrane helix</keyword>
<dbReference type="EMBL" id="PXYW01000033">
    <property type="protein sequence ID" value="PSR32701.1"/>
    <property type="molecule type" value="Genomic_DNA"/>
</dbReference>
<accession>A0A2T2XDW2</accession>
<evidence type="ECO:0000256" key="7">
    <source>
        <dbReference type="RuleBase" id="RU363032"/>
    </source>
</evidence>
<dbReference type="GO" id="GO:0005886">
    <property type="term" value="C:plasma membrane"/>
    <property type="evidence" value="ECO:0007669"/>
    <property type="project" value="UniProtKB-SubCell"/>
</dbReference>
<dbReference type="InterPro" id="IPR035906">
    <property type="entry name" value="MetI-like_sf"/>
</dbReference>
<feature type="transmembrane region" description="Helical" evidence="7">
    <location>
        <begin position="84"/>
        <end position="106"/>
    </location>
</feature>
<gene>
    <name evidence="9" type="ORF">C7B46_13155</name>
</gene>
<evidence type="ECO:0000256" key="2">
    <source>
        <dbReference type="ARBA" id="ARBA00022448"/>
    </source>
</evidence>
<dbReference type="GO" id="GO:0055085">
    <property type="term" value="P:transmembrane transport"/>
    <property type="evidence" value="ECO:0007669"/>
    <property type="project" value="InterPro"/>
</dbReference>
<evidence type="ECO:0000256" key="1">
    <source>
        <dbReference type="ARBA" id="ARBA00004651"/>
    </source>
</evidence>
<evidence type="ECO:0000256" key="3">
    <source>
        <dbReference type="ARBA" id="ARBA00022475"/>
    </source>
</evidence>
<dbReference type="PROSITE" id="PS50928">
    <property type="entry name" value="ABC_TM1"/>
    <property type="match status" value="1"/>
</dbReference>
<evidence type="ECO:0000259" key="8">
    <source>
        <dbReference type="PROSITE" id="PS50928"/>
    </source>
</evidence>
<evidence type="ECO:0000313" key="9">
    <source>
        <dbReference type="EMBL" id="PSR32701.1"/>
    </source>
</evidence>
<dbReference type="InterPro" id="IPR051393">
    <property type="entry name" value="ABC_transporter_permease"/>
</dbReference>
<proteinExistence type="inferred from homology"/>
<dbReference type="AlphaFoldDB" id="A0A2T2XDW2"/>
<name>A0A2T2XDW2_9FIRM</name>
<evidence type="ECO:0000256" key="6">
    <source>
        <dbReference type="ARBA" id="ARBA00023136"/>
    </source>
</evidence>
<dbReference type="PANTHER" id="PTHR30193:SF37">
    <property type="entry name" value="INNER MEMBRANE ABC TRANSPORTER PERMEASE PROTEIN YCJO"/>
    <property type="match status" value="1"/>
</dbReference>
<sequence length="301" mass="33448">MAQKGGFVMKNRLADTRVFTGIYLGPGVGLIALFVVVPILLTAWVSFHSWNMLTPFATMPYVGLQNYRQIFGDPVFLAALRNTIVYSVASVAIELPLALLIGIFLFNTKARGSHWVRTALFLPYVIPNVAVAIVWGYLYSPIYGPFNIVLSWFHIPAQPWLGSVHEALMSLIILNLWQTVGYYTVIVIAGLTEIPQDYYEAASIDGATKWQATRHITLPLLRRAVTFIVIILTINSLQVFAPVYILTQGGPANSTNVVVYDMYRTAFNFLNMGQASAMVFVLFLVILVLAVVELRLLARAS</sequence>
<feature type="transmembrane region" description="Helical" evidence="7">
    <location>
        <begin position="167"/>
        <end position="191"/>
    </location>
</feature>
<dbReference type="Proteomes" id="UP000242972">
    <property type="component" value="Unassembled WGS sequence"/>
</dbReference>
<feature type="transmembrane region" description="Helical" evidence="7">
    <location>
        <begin position="266"/>
        <end position="292"/>
    </location>
</feature>
<comment type="caution">
    <text evidence="9">The sequence shown here is derived from an EMBL/GenBank/DDBJ whole genome shotgun (WGS) entry which is preliminary data.</text>
</comment>
<protein>
    <submittedName>
        <fullName evidence="9">ABC transporter permease</fullName>
    </submittedName>
</protein>
<feature type="domain" description="ABC transmembrane type-1" evidence="8">
    <location>
        <begin position="80"/>
        <end position="293"/>
    </location>
</feature>
<dbReference type="Pfam" id="PF00528">
    <property type="entry name" value="BPD_transp_1"/>
    <property type="match status" value="1"/>
</dbReference>
<comment type="subcellular location">
    <subcellularLocation>
        <location evidence="1 7">Cell membrane</location>
        <topology evidence="1 7">Multi-pass membrane protein</topology>
    </subcellularLocation>
</comment>
<dbReference type="PANTHER" id="PTHR30193">
    <property type="entry name" value="ABC TRANSPORTER PERMEASE PROTEIN"/>
    <property type="match status" value="1"/>
</dbReference>
<evidence type="ECO:0000313" key="10">
    <source>
        <dbReference type="Proteomes" id="UP000242972"/>
    </source>
</evidence>
<dbReference type="SUPFAM" id="SSF161098">
    <property type="entry name" value="MetI-like"/>
    <property type="match status" value="1"/>
</dbReference>
<feature type="transmembrane region" description="Helical" evidence="7">
    <location>
        <begin position="118"/>
        <end position="138"/>
    </location>
</feature>
<feature type="transmembrane region" description="Helical" evidence="7">
    <location>
        <begin position="21"/>
        <end position="47"/>
    </location>
</feature>
<evidence type="ECO:0000256" key="5">
    <source>
        <dbReference type="ARBA" id="ARBA00022989"/>
    </source>
</evidence>
<comment type="similarity">
    <text evidence="7">Belongs to the binding-protein-dependent transport system permease family.</text>
</comment>
<keyword evidence="4 7" id="KW-0812">Transmembrane</keyword>
<dbReference type="Gene3D" id="1.10.3720.10">
    <property type="entry name" value="MetI-like"/>
    <property type="match status" value="1"/>
</dbReference>